<dbReference type="Pfam" id="PF10294">
    <property type="entry name" value="Methyltransf_16"/>
    <property type="match status" value="1"/>
</dbReference>
<keyword evidence="3" id="KW-1185">Reference proteome</keyword>
<organism evidence="2 3">
    <name type="scientific">Claviceps pazoutovae</name>
    <dbReference type="NCBI Taxonomy" id="1649127"/>
    <lineage>
        <taxon>Eukaryota</taxon>
        <taxon>Fungi</taxon>
        <taxon>Dikarya</taxon>
        <taxon>Ascomycota</taxon>
        <taxon>Pezizomycotina</taxon>
        <taxon>Sordariomycetes</taxon>
        <taxon>Hypocreomycetidae</taxon>
        <taxon>Hypocreales</taxon>
        <taxon>Clavicipitaceae</taxon>
        <taxon>Claviceps</taxon>
    </lineage>
</organism>
<evidence type="ECO:0000256" key="1">
    <source>
        <dbReference type="SAM" id="MobiDB-lite"/>
    </source>
</evidence>
<dbReference type="InterPro" id="IPR029063">
    <property type="entry name" value="SAM-dependent_MTases_sf"/>
</dbReference>
<dbReference type="EMBL" id="SRPO01000743">
    <property type="protein sequence ID" value="KAG5930519.1"/>
    <property type="molecule type" value="Genomic_DNA"/>
</dbReference>
<comment type="caution">
    <text evidence="2">The sequence shown here is derived from an EMBL/GenBank/DDBJ whole genome shotgun (WGS) entry which is preliminary data.</text>
</comment>
<dbReference type="Proteomes" id="UP000706124">
    <property type="component" value="Unassembled WGS sequence"/>
</dbReference>
<dbReference type="AlphaFoldDB" id="A0A9P7M633"/>
<feature type="compositionally biased region" description="Polar residues" evidence="1">
    <location>
        <begin position="7"/>
        <end position="18"/>
    </location>
</feature>
<protein>
    <submittedName>
        <fullName evidence="2">Uncharacterized protein</fullName>
    </submittedName>
</protein>
<dbReference type="PANTHER" id="PTHR14614">
    <property type="entry name" value="HEPATOCELLULAR CARCINOMA-ASSOCIATED ANTIGEN"/>
    <property type="match status" value="1"/>
</dbReference>
<gene>
    <name evidence="2" type="ORF">E4U60_007050</name>
</gene>
<sequence length="391" mass="43078">MAITGITGRNAQPPSTSLPDLRNLGTLTADQIENALRSMQKLFCRLPTPLDFQTSYKNHLLTADSGYASEADTDDDFEAESLRYDDFERSFATRWLTGFIGRAFELSLQESASERFVDEACTILSRLINDTKENVALNMELGMTREFSFLLRNDQNSKVEVEVYDTPMQAGDDHTDVGLQTWGASIALSEEIAKCPEKFGLSVTASGSSSQIVELGAGTGLLSLFLSRLIPHISESRPTIVATDYHPTVMANLQANVASHIRKTPDAAPVVACHLDWSAPSREEPFHVPVDMLIAADVIYAPEHASWLRDCAKLLLCDAGVFWLIASVRPNGKFADISNSVEIAFGDEEKCTRADGKRLAISSMQRVGKKVEIGRADEVGYKLFEINWQSC</sequence>
<dbReference type="InterPro" id="IPR019410">
    <property type="entry name" value="Methyltransf_16"/>
</dbReference>
<dbReference type="GO" id="GO:0008757">
    <property type="term" value="F:S-adenosylmethionine-dependent methyltransferase activity"/>
    <property type="evidence" value="ECO:0007669"/>
    <property type="project" value="UniProtKB-ARBA"/>
</dbReference>
<evidence type="ECO:0000313" key="3">
    <source>
        <dbReference type="Proteomes" id="UP000706124"/>
    </source>
</evidence>
<reference evidence="2 3" key="1">
    <citation type="journal article" date="2020" name="bioRxiv">
        <title>Whole genome comparisons of ergot fungi reveals the divergence and evolution of species within the genus Claviceps are the result of varying mechanisms driving genome evolution and host range expansion.</title>
        <authorList>
            <person name="Wyka S.A."/>
            <person name="Mondo S.J."/>
            <person name="Liu M."/>
            <person name="Dettman J."/>
            <person name="Nalam V."/>
            <person name="Broders K.D."/>
        </authorList>
    </citation>
    <scope>NUCLEOTIDE SEQUENCE [LARGE SCALE GENOMIC DNA]</scope>
    <source>
        <strain evidence="2 3">CCC 1485</strain>
    </source>
</reference>
<dbReference type="PANTHER" id="PTHR14614:SF147">
    <property type="entry name" value="S-ADENOSYLMETHIONINE-DEPENDENT METHYLTRANSFERASE OF THE SEVEN BETA-STRAND FAMILY"/>
    <property type="match status" value="1"/>
</dbReference>
<accession>A0A9P7M633</accession>
<evidence type="ECO:0000313" key="2">
    <source>
        <dbReference type="EMBL" id="KAG5930519.1"/>
    </source>
</evidence>
<dbReference type="SUPFAM" id="SSF53335">
    <property type="entry name" value="S-adenosyl-L-methionine-dependent methyltransferases"/>
    <property type="match status" value="1"/>
</dbReference>
<proteinExistence type="predicted"/>
<dbReference type="OrthoDB" id="433955at2759"/>
<feature type="region of interest" description="Disordered" evidence="1">
    <location>
        <begin position="1"/>
        <end position="22"/>
    </location>
</feature>
<name>A0A9P7M633_9HYPO</name>
<dbReference type="Gene3D" id="3.40.50.150">
    <property type="entry name" value="Vaccinia Virus protein VP39"/>
    <property type="match status" value="1"/>
</dbReference>